<dbReference type="AlphaFoldDB" id="A0A642VA82"/>
<evidence type="ECO:0000256" key="1">
    <source>
        <dbReference type="ARBA" id="ARBA00000382"/>
    </source>
</evidence>
<evidence type="ECO:0000313" key="12">
    <source>
        <dbReference type="Proteomes" id="UP000761534"/>
    </source>
</evidence>
<evidence type="ECO:0000256" key="5">
    <source>
        <dbReference type="ARBA" id="ARBA00023277"/>
    </source>
</evidence>
<proteinExistence type="inferred from homology"/>
<keyword evidence="4" id="KW-0378">Hydrolase</keyword>
<dbReference type="GO" id="GO:0042973">
    <property type="term" value="F:glucan endo-1,3-beta-D-glucosidase activity"/>
    <property type="evidence" value="ECO:0007669"/>
    <property type="project" value="UniProtKB-EC"/>
</dbReference>
<dbReference type="Pfam" id="PF03639">
    <property type="entry name" value="Glyco_hydro_81"/>
    <property type="match status" value="1"/>
</dbReference>
<evidence type="ECO:0000256" key="3">
    <source>
        <dbReference type="ARBA" id="ARBA00012780"/>
    </source>
</evidence>
<dbReference type="Gene3D" id="1.10.287.1170">
    <property type="entry name" value="glycoside hydrolase family 81 endo-[beta] glucanase"/>
    <property type="match status" value="1"/>
</dbReference>
<dbReference type="Pfam" id="PF17652">
    <property type="entry name" value="Glyco_hydro81C"/>
    <property type="match status" value="1"/>
</dbReference>
<dbReference type="OrthoDB" id="4473401at2759"/>
<evidence type="ECO:0000256" key="2">
    <source>
        <dbReference type="ARBA" id="ARBA00010730"/>
    </source>
</evidence>
<dbReference type="VEuPathDB" id="FungiDB:TRICI_001104"/>
<keyword evidence="5" id="KW-0119">Carbohydrate metabolism</keyword>
<keyword evidence="8" id="KW-0624">Polysaccharide degradation</keyword>
<dbReference type="GO" id="GO:0052861">
    <property type="term" value="F:endo-1,3(4)-beta-glucanase activity"/>
    <property type="evidence" value="ECO:0007669"/>
    <property type="project" value="InterPro"/>
</dbReference>
<dbReference type="GO" id="GO:0009986">
    <property type="term" value="C:cell surface"/>
    <property type="evidence" value="ECO:0007669"/>
    <property type="project" value="TreeGrafter"/>
</dbReference>
<dbReference type="Proteomes" id="UP000761534">
    <property type="component" value="Unassembled WGS sequence"/>
</dbReference>
<dbReference type="PANTHER" id="PTHR31983:SF0">
    <property type="entry name" value="GLUCAN ENDO-1,3-BETA-D-GLUCOSIDASE 2"/>
    <property type="match status" value="1"/>
</dbReference>
<evidence type="ECO:0000259" key="9">
    <source>
        <dbReference type="Pfam" id="PF03639"/>
    </source>
</evidence>
<dbReference type="InterPro" id="IPR040720">
    <property type="entry name" value="GH81_C"/>
</dbReference>
<dbReference type="EC" id="3.2.1.39" evidence="3"/>
<comment type="catalytic activity">
    <reaction evidence="1">
        <text>Hydrolysis of (1-&gt;3)-beta-D-glucosidic linkages in (1-&gt;3)-beta-D-glucans.</text>
        <dbReference type="EC" id="3.2.1.39"/>
    </reaction>
</comment>
<evidence type="ECO:0000256" key="7">
    <source>
        <dbReference type="ARBA" id="ARBA00023316"/>
    </source>
</evidence>
<evidence type="ECO:0000259" key="10">
    <source>
        <dbReference type="Pfam" id="PF17652"/>
    </source>
</evidence>
<keyword evidence="7" id="KW-0961">Cell wall biogenesis/degradation</keyword>
<accession>A0A642VA82</accession>
<keyword evidence="12" id="KW-1185">Reference proteome</keyword>
<dbReference type="GO" id="GO:0000272">
    <property type="term" value="P:polysaccharide catabolic process"/>
    <property type="evidence" value="ECO:0007669"/>
    <property type="project" value="UniProtKB-KW"/>
</dbReference>
<evidence type="ECO:0000256" key="8">
    <source>
        <dbReference type="ARBA" id="ARBA00023326"/>
    </source>
</evidence>
<evidence type="ECO:0000256" key="4">
    <source>
        <dbReference type="ARBA" id="ARBA00022801"/>
    </source>
</evidence>
<protein>
    <recommendedName>
        <fullName evidence="3">glucan endo-1,3-beta-D-glucosidase</fullName>
        <ecNumber evidence="3">3.2.1.39</ecNumber>
    </recommendedName>
</protein>
<organism evidence="11 12">
    <name type="scientific">Trichomonascus ciferrii</name>
    <dbReference type="NCBI Taxonomy" id="44093"/>
    <lineage>
        <taxon>Eukaryota</taxon>
        <taxon>Fungi</taxon>
        <taxon>Dikarya</taxon>
        <taxon>Ascomycota</taxon>
        <taxon>Saccharomycotina</taxon>
        <taxon>Dipodascomycetes</taxon>
        <taxon>Dipodascales</taxon>
        <taxon>Trichomonascaceae</taxon>
        <taxon>Trichomonascus</taxon>
        <taxon>Trichomonascus ciferrii complex</taxon>
    </lineage>
</organism>
<dbReference type="FunFam" id="1.10.287.1170:FF:000001">
    <property type="entry name" value="Endo-1,3-beta-glucanase Engl1"/>
    <property type="match status" value="1"/>
</dbReference>
<feature type="domain" description="Glycosyl hydrolase family 81 C-terminal" evidence="10">
    <location>
        <begin position="401"/>
        <end position="752"/>
    </location>
</feature>
<dbReference type="PANTHER" id="PTHR31983">
    <property type="entry name" value="ENDO-1,3(4)-BETA-GLUCANASE 1"/>
    <property type="match status" value="1"/>
</dbReference>
<keyword evidence="6" id="KW-0326">Glycosidase</keyword>
<comment type="similarity">
    <text evidence="2">Belongs to the glycosyl hydrolase 81 family.</text>
</comment>
<dbReference type="Gene3D" id="2.70.98.30">
    <property type="entry name" value="Golgi alpha-mannosidase II, domain 4"/>
    <property type="match status" value="1"/>
</dbReference>
<dbReference type="FunFam" id="2.70.98.30:FF:000006">
    <property type="entry name" value="Endo-1,3-beta-glucanase Engl1"/>
    <property type="match status" value="1"/>
</dbReference>
<dbReference type="InterPro" id="IPR040451">
    <property type="entry name" value="GH81_N"/>
</dbReference>
<feature type="domain" description="Glycosyl hydrolase family 81 N-terminal" evidence="9">
    <location>
        <begin position="69"/>
        <end position="385"/>
    </location>
</feature>
<dbReference type="PROSITE" id="PS52008">
    <property type="entry name" value="GH81"/>
    <property type="match status" value="1"/>
</dbReference>
<name>A0A642VA82_9ASCO</name>
<dbReference type="EMBL" id="SWFS01000083">
    <property type="protein sequence ID" value="KAA8916748.1"/>
    <property type="molecule type" value="Genomic_DNA"/>
</dbReference>
<evidence type="ECO:0000256" key="6">
    <source>
        <dbReference type="ARBA" id="ARBA00023295"/>
    </source>
</evidence>
<dbReference type="GO" id="GO:0071555">
    <property type="term" value="P:cell wall organization"/>
    <property type="evidence" value="ECO:0007669"/>
    <property type="project" value="UniProtKB-KW"/>
</dbReference>
<reference evidence="11" key="1">
    <citation type="journal article" date="2019" name="G3 (Bethesda)">
        <title>Genome Assemblies of Two Rare Opportunistic Yeast Pathogens: Diutina rugosa (syn. Candida rugosa) and Trichomonascus ciferrii (syn. Candida ciferrii).</title>
        <authorList>
            <person name="Mixao V."/>
            <person name="Saus E."/>
            <person name="Hansen A.P."/>
            <person name="Lass-Florl C."/>
            <person name="Gabaldon T."/>
        </authorList>
    </citation>
    <scope>NUCLEOTIDE SEQUENCE</scope>
    <source>
        <strain evidence="11">CBS 4856</strain>
    </source>
</reference>
<comment type="caution">
    <text evidence="11">The sequence shown here is derived from an EMBL/GenBank/DDBJ whole genome shotgun (WGS) entry which is preliminary data.</text>
</comment>
<sequence>MGLKKDMLARFLNKNHEHGNAELPKHGYPANFQQVLAPQGHNNSQKFNGNPMVPVSTDAPLGVFEQRDHPMPPPDRDGDNPVETNKFYTNMLLEERNLPAWTHPYSMWWSKIDNFWGLAVSHTTKEQRVFGPDPNSNPAQFYFCPAGIISANFSAREFTGGNVRMRTSSMGPLSVTVALEGGNGGNLTAPLAMGMGFVTTTYNNLTPLIQSQVGFRGMNKLGAVGPNGAVHKYELLLNNNVRWLCYVSGQTMDFNLADMNNFVGSGLSNGTIIQIASAPQGTDAVYDQAAGAYALTADIEANVTDDGAKATYRIKYNLAGQSSSGNTMIFALPHQVSSFTENTKSKMHPNIQLDSTVMGPMTACLTSDLEMEETLPCDIGFLPWAQFSAKSDEEFLSQTKYDAQTMDLMKQVAAEELDQDMKGQTNLDSMYFSGKGFDKFAFILTVTHYILKDQELTKRGLEKLTTALSTFVSNKQINPLAYDRSWKGLVSVAGLGGDANADFGNSFYNDHHFHYGYFIRAAAVIGSIDRDLGGNWLNENKEWINNLVRDVSNPSPQDKYFPVFRSFDWFTGHSWAKGLFLSGDGKDEESSSEDYHFAYALKLWGKTIGDAAMEARGNLILAIMRRSMNLYMLYSDGNTVEPQQFVGNRVSGIMFENKVDHATYFGLNPEYIQGIHMIPLTPASSYVRNPDFVRQEWDSIISKIVNSVDDGWKGILKLNQALYDPNQSAQFFTSKDFKSQWLDPGMSRTWAIALAKGI</sequence>
<dbReference type="InterPro" id="IPR005200">
    <property type="entry name" value="Endo-beta-glucanase"/>
</dbReference>
<gene>
    <name evidence="11" type="ORF">TRICI_001104</name>
</gene>
<evidence type="ECO:0000313" key="11">
    <source>
        <dbReference type="EMBL" id="KAA8916748.1"/>
    </source>
</evidence>